<name>A0A8T0U4I2_PANVG</name>
<keyword evidence="3" id="KW-1185">Reference proteome</keyword>
<protein>
    <submittedName>
        <fullName evidence="2">Uncharacterized protein</fullName>
    </submittedName>
</protein>
<feature type="compositionally biased region" description="Low complexity" evidence="1">
    <location>
        <begin position="102"/>
        <end position="113"/>
    </location>
</feature>
<accession>A0A8T0U4I2</accession>
<organism evidence="2 3">
    <name type="scientific">Panicum virgatum</name>
    <name type="common">Blackwell switchgrass</name>
    <dbReference type="NCBI Taxonomy" id="38727"/>
    <lineage>
        <taxon>Eukaryota</taxon>
        <taxon>Viridiplantae</taxon>
        <taxon>Streptophyta</taxon>
        <taxon>Embryophyta</taxon>
        <taxon>Tracheophyta</taxon>
        <taxon>Spermatophyta</taxon>
        <taxon>Magnoliopsida</taxon>
        <taxon>Liliopsida</taxon>
        <taxon>Poales</taxon>
        <taxon>Poaceae</taxon>
        <taxon>PACMAD clade</taxon>
        <taxon>Panicoideae</taxon>
        <taxon>Panicodae</taxon>
        <taxon>Paniceae</taxon>
        <taxon>Panicinae</taxon>
        <taxon>Panicum</taxon>
        <taxon>Panicum sect. Hiantes</taxon>
    </lineage>
</organism>
<comment type="caution">
    <text evidence="2">The sequence shown here is derived from an EMBL/GenBank/DDBJ whole genome shotgun (WGS) entry which is preliminary data.</text>
</comment>
<evidence type="ECO:0000313" key="3">
    <source>
        <dbReference type="Proteomes" id="UP000823388"/>
    </source>
</evidence>
<gene>
    <name evidence="2" type="ORF">PVAP13_3NG249059</name>
</gene>
<evidence type="ECO:0000313" key="2">
    <source>
        <dbReference type="EMBL" id="KAG2616635.1"/>
    </source>
</evidence>
<evidence type="ECO:0000256" key="1">
    <source>
        <dbReference type="SAM" id="MobiDB-lite"/>
    </source>
</evidence>
<feature type="compositionally biased region" description="Basic and acidic residues" evidence="1">
    <location>
        <begin position="30"/>
        <end position="41"/>
    </location>
</feature>
<feature type="region of interest" description="Disordered" evidence="1">
    <location>
        <begin position="1"/>
        <end position="132"/>
    </location>
</feature>
<dbReference type="EMBL" id="CM029042">
    <property type="protein sequence ID" value="KAG2616635.1"/>
    <property type="molecule type" value="Genomic_DNA"/>
</dbReference>
<sequence>MLPAILGPPQREARRRHQPPQRESPPVQAERPRRRDHEERSPSALMLPAILGPPQPDRILGDVARLPATRRGSNECAASGSQHRAHTPAGAPGRTAEEQPSARAPVAAGAAPAKLRRPTGKTGARSGRASEL</sequence>
<proteinExistence type="predicted"/>
<dbReference type="Proteomes" id="UP000823388">
    <property type="component" value="Chromosome 3N"/>
</dbReference>
<reference evidence="2" key="1">
    <citation type="submission" date="2020-05" db="EMBL/GenBank/DDBJ databases">
        <title>WGS assembly of Panicum virgatum.</title>
        <authorList>
            <person name="Lovell J.T."/>
            <person name="Jenkins J."/>
            <person name="Shu S."/>
            <person name="Juenger T.E."/>
            <person name="Schmutz J."/>
        </authorList>
    </citation>
    <scope>NUCLEOTIDE SEQUENCE</scope>
    <source>
        <strain evidence="2">AP13</strain>
    </source>
</reference>
<dbReference type="AlphaFoldDB" id="A0A8T0U4I2"/>